<evidence type="ECO:0000256" key="1">
    <source>
        <dbReference type="SAM" id="MobiDB-lite"/>
    </source>
</evidence>
<dbReference type="EMBL" id="JBFNXR010000052">
    <property type="protein sequence ID" value="MEW9856618.1"/>
    <property type="molecule type" value="Genomic_DNA"/>
</dbReference>
<comment type="caution">
    <text evidence="3">The sequence shown here is derived from an EMBL/GenBank/DDBJ whole genome shotgun (WGS) entry which is preliminary data.</text>
</comment>
<sequence>MRWTLSPASLLLVLAACQPPSSTIASRDPVSPAQTGSPNATPAATPTSTVPAPTPPALQPVTSLEGAWRVAGIDGEPFDEPYGLALTGDEVRLWWGPECANMGRQYRMDGNAISFSPLHAPSASRPTCPIGLPPRLSDVMRALDAATSIERTRSNGIQFAGGGHSLLLFSQ</sequence>
<gene>
    <name evidence="3" type="ORF">ABUH87_15875</name>
</gene>
<keyword evidence="4" id="KW-1185">Reference proteome</keyword>
<evidence type="ECO:0008006" key="5">
    <source>
        <dbReference type="Google" id="ProtNLM"/>
    </source>
</evidence>
<feature type="compositionally biased region" description="Low complexity" evidence="1">
    <location>
        <begin position="38"/>
        <end position="51"/>
    </location>
</feature>
<name>A0ABV3RFP5_9SPHN</name>
<organism evidence="3 4">
    <name type="scientific">Novosphingobium rhizovicinum</name>
    <dbReference type="NCBI Taxonomy" id="3228928"/>
    <lineage>
        <taxon>Bacteria</taxon>
        <taxon>Pseudomonadati</taxon>
        <taxon>Pseudomonadota</taxon>
        <taxon>Alphaproteobacteria</taxon>
        <taxon>Sphingomonadales</taxon>
        <taxon>Sphingomonadaceae</taxon>
        <taxon>Novosphingobium</taxon>
    </lineage>
</organism>
<feature type="signal peptide" evidence="2">
    <location>
        <begin position="1"/>
        <end position="25"/>
    </location>
</feature>
<dbReference type="PROSITE" id="PS51257">
    <property type="entry name" value="PROKAR_LIPOPROTEIN"/>
    <property type="match status" value="1"/>
</dbReference>
<evidence type="ECO:0000256" key="2">
    <source>
        <dbReference type="SAM" id="SignalP"/>
    </source>
</evidence>
<accession>A0ABV3RFP5</accession>
<feature type="chain" id="PRO_5047144133" description="Heat shock protein HslJ" evidence="2">
    <location>
        <begin position="26"/>
        <end position="171"/>
    </location>
</feature>
<dbReference type="RefSeq" id="WP_367775081.1">
    <property type="nucleotide sequence ID" value="NZ_JBFNXR010000052.1"/>
</dbReference>
<keyword evidence="2" id="KW-0732">Signal</keyword>
<proteinExistence type="predicted"/>
<reference evidence="3 4" key="1">
    <citation type="submission" date="2024-06" db="EMBL/GenBank/DDBJ databases">
        <title>Novosphingobium rhizovicinus M1R2S20.</title>
        <authorList>
            <person name="Sun J.-Q."/>
        </authorList>
    </citation>
    <scope>NUCLEOTIDE SEQUENCE [LARGE SCALE GENOMIC DNA]</scope>
    <source>
        <strain evidence="3 4">M1R2S20</strain>
    </source>
</reference>
<feature type="region of interest" description="Disordered" evidence="1">
    <location>
        <begin position="23"/>
        <end position="60"/>
    </location>
</feature>
<evidence type="ECO:0000313" key="3">
    <source>
        <dbReference type="EMBL" id="MEW9856618.1"/>
    </source>
</evidence>
<dbReference type="Proteomes" id="UP001556118">
    <property type="component" value="Unassembled WGS sequence"/>
</dbReference>
<protein>
    <recommendedName>
        <fullName evidence="5">Heat shock protein HslJ</fullName>
    </recommendedName>
</protein>
<evidence type="ECO:0000313" key="4">
    <source>
        <dbReference type="Proteomes" id="UP001556118"/>
    </source>
</evidence>